<gene>
    <name evidence="9" type="ORF">IV203_013711</name>
</gene>
<feature type="binding site" evidence="6">
    <location>
        <position position="163"/>
    </location>
    <ligand>
        <name>Fe cation</name>
        <dbReference type="ChEBI" id="CHEBI:24875"/>
        <label>1</label>
    </ligand>
</feature>
<dbReference type="GO" id="GO:0004322">
    <property type="term" value="F:ferroxidase activity"/>
    <property type="evidence" value="ECO:0007669"/>
    <property type="project" value="UniProtKB-EC"/>
</dbReference>
<evidence type="ECO:0000256" key="7">
    <source>
        <dbReference type="RuleBase" id="RU361145"/>
    </source>
</evidence>
<protein>
    <recommendedName>
        <fullName evidence="7">Ferritin</fullName>
        <ecNumber evidence="7">1.16.3.1</ecNumber>
    </recommendedName>
</protein>
<evidence type="ECO:0000313" key="10">
    <source>
        <dbReference type="Proteomes" id="UP000693970"/>
    </source>
</evidence>
<dbReference type="Pfam" id="PF00210">
    <property type="entry name" value="Ferritin"/>
    <property type="match status" value="1"/>
</dbReference>
<dbReference type="InterPro" id="IPR041719">
    <property type="entry name" value="Ferritin_prok"/>
</dbReference>
<proteinExistence type="inferred from homology"/>
<dbReference type="EMBL" id="JAGRRH010000001">
    <property type="protein sequence ID" value="KAG7374616.1"/>
    <property type="molecule type" value="Genomic_DNA"/>
</dbReference>
<accession>A0A9K3M7I5</accession>
<dbReference type="PANTHER" id="PTHR11431">
    <property type="entry name" value="FERRITIN"/>
    <property type="match status" value="1"/>
</dbReference>
<dbReference type="OrthoDB" id="186462at2759"/>
<keyword evidence="3 6" id="KW-0479">Metal-binding</keyword>
<dbReference type="InterPro" id="IPR008331">
    <property type="entry name" value="Ferritin_DPS_dom"/>
</dbReference>
<dbReference type="GO" id="GO:0008199">
    <property type="term" value="F:ferric iron binding"/>
    <property type="evidence" value="ECO:0007669"/>
    <property type="project" value="InterPro"/>
</dbReference>
<dbReference type="EC" id="1.16.3.1" evidence="7"/>
<dbReference type="InterPro" id="IPR009040">
    <property type="entry name" value="Ferritin-like_diiron"/>
</dbReference>
<organism evidence="9 10">
    <name type="scientific">Nitzschia inconspicua</name>
    <dbReference type="NCBI Taxonomy" id="303405"/>
    <lineage>
        <taxon>Eukaryota</taxon>
        <taxon>Sar</taxon>
        <taxon>Stramenopiles</taxon>
        <taxon>Ochrophyta</taxon>
        <taxon>Bacillariophyta</taxon>
        <taxon>Bacillariophyceae</taxon>
        <taxon>Bacillariophycidae</taxon>
        <taxon>Bacillariales</taxon>
        <taxon>Bacillariaceae</taxon>
        <taxon>Nitzschia</taxon>
    </lineage>
</organism>
<feature type="binding site" evidence="6">
    <location>
        <position position="166"/>
    </location>
    <ligand>
        <name>Fe cation</name>
        <dbReference type="ChEBI" id="CHEBI:24875"/>
        <label>1</label>
    </ligand>
</feature>
<evidence type="ECO:0000256" key="3">
    <source>
        <dbReference type="ARBA" id="ARBA00022723"/>
    </source>
</evidence>
<evidence type="ECO:0000256" key="4">
    <source>
        <dbReference type="ARBA" id="ARBA00023002"/>
    </source>
</evidence>
<keyword evidence="10" id="KW-1185">Reference proteome</keyword>
<dbReference type="GO" id="GO:0008198">
    <property type="term" value="F:ferrous iron binding"/>
    <property type="evidence" value="ECO:0007669"/>
    <property type="project" value="TreeGrafter"/>
</dbReference>
<evidence type="ECO:0000256" key="2">
    <source>
        <dbReference type="ARBA" id="ARBA00022434"/>
    </source>
</evidence>
<evidence type="ECO:0000256" key="5">
    <source>
        <dbReference type="ARBA" id="ARBA00023004"/>
    </source>
</evidence>
<feature type="domain" description="Ferritin-like diiron" evidence="8">
    <location>
        <begin position="113"/>
        <end position="258"/>
    </location>
</feature>
<comment type="caution">
    <text evidence="9">The sequence shown here is derived from an EMBL/GenBank/DDBJ whole genome shotgun (WGS) entry which is preliminary data.</text>
</comment>
<dbReference type="AlphaFoldDB" id="A0A9K3M7I5"/>
<evidence type="ECO:0000313" key="9">
    <source>
        <dbReference type="EMBL" id="KAG7374616.1"/>
    </source>
</evidence>
<reference evidence="9" key="1">
    <citation type="journal article" date="2021" name="Sci. Rep.">
        <title>Diploid genomic architecture of Nitzschia inconspicua, an elite biomass production diatom.</title>
        <authorList>
            <person name="Oliver A."/>
            <person name="Podell S."/>
            <person name="Pinowska A."/>
            <person name="Traller J.C."/>
            <person name="Smith S.R."/>
            <person name="McClure R."/>
            <person name="Beliaev A."/>
            <person name="Bohutskyi P."/>
            <person name="Hill E.A."/>
            <person name="Rabines A."/>
            <person name="Zheng H."/>
            <person name="Allen L.Z."/>
            <person name="Kuo A."/>
            <person name="Grigoriev I.V."/>
            <person name="Allen A.E."/>
            <person name="Hazlebeck D."/>
            <person name="Allen E.E."/>
        </authorList>
    </citation>
    <scope>NUCLEOTIDE SEQUENCE</scope>
    <source>
        <strain evidence="9">Hildebrandi</strain>
    </source>
</reference>
<dbReference type="GO" id="GO:0006826">
    <property type="term" value="P:iron ion transport"/>
    <property type="evidence" value="ECO:0007669"/>
    <property type="project" value="InterPro"/>
</dbReference>
<evidence type="ECO:0000259" key="8">
    <source>
        <dbReference type="PROSITE" id="PS50905"/>
    </source>
</evidence>
<keyword evidence="2 7" id="KW-0409">Iron storage</keyword>
<comment type="similarity">
    <text evidence="1 7">Belongs to the ferritin family.</text>
</comment>
<reference evidence="9" key="2">
    <citation type="submission" date="2021-04" db="EMBL/GenBank/DDBJ databases">
        <authorList>
            <person name="Podell S."/>
        </authorList>
    </citation>
    <scope>NUCLEOTIDE SEQUENCE</scope>
    <source>
        <strain evidence="9">Hildebrandi</strain>
    </source>
</reference>
<dbReference type="PANTHER" id="PTHR11431:SF75">
    <property type="entry name" value="FERRITIN"/>
    <property type="match status" value="1"/>
</dbReference>
<feature type="binding site" evidence="6">
    <location>
        <position position="207"/>
    </location>
    <ligand>
        <name>Fe cation</name>
        <dbReference type="ChEBI" id="CHEBI:24875"/>
        <label>1</label>
    </ligand>
</feature>
<comment type="catalytic activity">
    <reaction evidence="7">
        <text>4 Fe(2+) + O2 + 4 H(+) = 4 Fe(3+) + 2 H2O</text>
        <dbReference type="Rhea" id="RHEA:11148"/>
        <dbReference type="ChEBI" id="CHEBI:15377"/>
        <dbReference type="ChEBI" id="CHEBI:15378"/>
        <dbReference type="ChEBI" id="CHEBI:15379"/>
        <dbReference type="ChEBI" id="CHEBI:29033"/>
        <dbReference type="ChEBI" id="CHEBI:29034"/>
        <dbReference type="EC" id="1.16.3.1"/>
    </reaction>
</comment>
<evidence type="ECO:0000256" key="6">
    <source>
        <dbReference type="PIRSR" id="PIRSR601519-1"/>
    </source>
</evidence>
<dbReference type="GO" id="GO:0005737">
    <property type="term" value="C:cytoplasm"/>
    <property type="evidence" value="ECO:0007669"/>
    <property type="project" value="TreeGrafter"/>
</dbReference>
<dbReference type="GO" id="GO:0006879">
    <property type="term" value="P:intracellular iron ion homeostasis"/>
    <property type="evidence" value="ECO:0007669"/>
    <property type="project" value="UniProtKB-KW"/>
</dbReference>
<feature type="binding site" evidence="6">
    <location>
        <position position="130"/>
    </location>
    <ligand>
        <name>Fe cation</name>
        <dbReference type="ChEBI" id="CHEBI:24875"/>
        <label>1</label>
    </ligand>
</feature>
<keyword evidence="5 6" id="KW-0408">Iron</keyword>
<comment type="function">
    <text evidence="7">Stores iron in a soluble, non-toxic, readily available form. Important for iron homeostasis. Iron is taken up in the ferrous form and deposited as ferric hydroxides after oxidation.</text>
</comment>
<evidence type="ECO:0000256" key="1">
    <source>
        <dbReference type="ARBA" id="ARBA00007513"/>
    </source>
</evidence>
<name>A0A9K3M7I5_9STRA</name>
<dbReference type="InterPro" id="IPR001519">
    <property type="entry name" value="Ferritin"/>
</dbReference>
<dbReference type="PROSITE" id="PS50905">
    <property type="entry name" value="FERRITIN_LIKE"/>
    <property type="match status" value="1"/>
</dbReference>
<sequence length="277" mass="30065">MTTHCNTNTILVPFFDTMKLAFLVTALAPTGVLALQGNYLSQLSNAGASVTPSTGNYAPSVLTHDNFFPVPDESVMVSMSDLYSSAPPGSAGKMKPAFIGGSPAAASFNNNFSPAHQELIQLWSDQVSVELSASQLYLSASIWFRERDMAGMAAWMLDESGEERGHGLAILEFGHKRKFPISLKSLDAPKADWQNPVQVWESILEAEQTNTQNLLRLAKVAEQCGEYACQAFLDSFHIEQLEAEDKVGSILAKVKGGVNLADLDFQLGLEAEEEGHH</sequence>
<dbReference type="Proteomes" id="UP000693970">
    <property type="component" value="Unassembled WGS sequence"/>
</dbReference>
<keyword evidence="4 7" id="KW-0560">Oxidoreductase</keyword>
<feature type="binding site" evidence="6">
    <location>
        <position position="240"/>
    </location>
    <ligand>
        <name>Fe cation</name>
        <dbReference type="ChEBI" id="CHEBI:24875"/>
        <label>1</label>
    </ligand>
</feature>
<dbReference type="CDD" id="cd01055">
    <property type="entry name" value="Nonheme_Ferritin"/>
    <property type="match status" value="1"/>
</dbReference>